<comment type="cofactor">
    <cofactor evidence="1">
        <name>FMN</name>
        <dbReference type="ChEBI" id="CHEBI:58210"/>
    </cofactor>
</comment>
<evidence type="ECO:0000256" key="7">
    <source>
        <dbReference type="ARBA" id="ARBA00023033"/>
    </source>
</evidence>
<dbReference type="RefSeq" id="WP_343885535.1">
    <property type="nucleotide sequence ID" value="NZ_BAAAKI010000008.1"/>
</dbReference>
<keyword evidence="7 10" id="KW-0503">Monooxygenase</keyword>
<evidence type="ECO:0000256" key="6">
    <source>
        <dbReference type="ARBA" id="ARBA00023002"/>
    </source>
</evidence>
<name>A0ABW1X300_9ACTN</name>
<evidence type="ECO:0000256" key="2">
    <source>
        <dbReference type="ARBA" id="ARBA00009881"/>
    </source>
</evidence>
<keyword evidence="3" id="KW-0216">Detoxification</keyword>
<evidence type="ECO:0000256" key="1">
    <source>
        <dbReference type="ARBA" id="ARBA00001917"/>
    </source>
</evidence>
<evidence type="ECO:0000256" key="8">
    <source>
        <dbReference type="ARBA" id="ARBA00031155"/>
    </source>
</evidence>
<dbReference type="PANTHER" id="PTHR42747">
    <property type="entry name" value="NITRONATE MONOOXYGENASE-RELATED"/>
    <property type="match status" value="1"/>
</dbReference>
<keyword evidence="6" id="KW-0560">Oxidoreductase</keyword>
<dbReference type="InterPro" id="IPR013785">
    <property type="entry name" value="Aldolase_TIM"/>
</dbReference>
<keyword evidence="11" id="KW-1185">Reference proteome</keyword>
<comment type="caution">
    <text evidence="10">The sequence shown here is derived from an EMBL/GenBank/DDBJ whole genome shotgun (WGS) entry which is preliminary data.</text>
</comment>
<evidence type="ECO:0000256" key="3">
    <source>
        <dbReference type="ARBA" id="ARBA00022575"/>
    </source>
</evidence>
<evidence type="ECO:0000313" key="10">
    <source>
        <dbReference type="EMBL" id="MFC6396572.1"/>
    </source>
</evidence>
<accession>A0ABW1X300</accession>
<dbReference type="CDD" id="cd04730">
    <property type="entry name" value="NPD_like"/>
    <property type="match status" value="1"/>
</dbReference>
<dbReference type="GO" id="GO:0004497">
    <property type="term" value="F:monooxygenase activity"/>
    <property type="evidence" value="ECO:0007669"/>
    <property type="project" value="UniProtKB-KW"/>
</dbReference>
<keyword evidence="4" id="KW-0285">Flavoprotein</keyword>
<dbReference type="InterPro" id="IPR004136">
    <property type="entry name" value="NMO"/>
</dbReference>
<dbReference type="InterPro" id="IPR001295">
    <property type="entry name" value="Dihydroorotate_DH_CS"/>
</dbReference>
<evidence type="ECO:0000256" key="5">
    <source>
        <dbReference type="ARBA" id="ARBA00022643"/>
    </source>
</evidence>
<comment type="similarity">
    <text evidence="2">Belongs to the nitronate monooxygenase family. NMO class I subfamily.</text>
</comment>
<sequence length="330" mass="34675">MWPQLNRPIVAAPMAGGPSTAELVAAVCTAGGTGFLAAGYKTAVAMEREVVATRELTDRPFGVNLFVPHEPSQRRDEAAVRAYAERIGADYSRVNWSDDDGWYDKLAVLTQVDPVPMVSFTFGCPSDDDIAALHSVGTTCLVTVTDLDEARAAAAAGADLLVVQGFDAGGHRATHEVSKEPNHRDALALLDELREVGLPMVAAGGVGGPGDVRRMLDAGAVAVQCGTAFLRCPEAGTSATYRELLSTGRETVVTRAFSGRPARGLRNAFLDAYSAEAPSVFPQVDQLTKPLRAEATSCGRTDEISGWAGLGWLQAQEIPAAGVVAHLSQG</sequence>
<organism evidence="10 11">
    <name type="scientific">Luteococcus sanguinis</name>
    <dbReference type="NCBI Taxonomy" id="174038"/>
    <lineage>
        <taxon>Bacteria</taxon>
        <taxon>Bacillati</taxon>
        <taxon>Actinomycetota</taxon>
        <taxon>Actinomycetes</taxon>
        <taxon>Propionibacteriales</taxon>
        <taxon>Propionibacteriaceae</taxon>
        <taxon>Luteococcus</taxon>
    </lineage>
</organism>
<protein>
    <recommendedName>
        <fullName evidence="8">Propionate 3-nitronate monooxygenase</fullName>
    </recommendedName>
</protein>
<dbReference type="PANTHER" id="PTHR42747:SF3">
    <property type="entry name" value="NITRONATE MONOOXYGENASE-RELATED"/>
    <property type="match status" value="1"/>
</dbReference>
<dbReference type="SUPFAM" id="SSF51412">
    <property type="entry name" value="Inosine monophosphate dehydrogenase (IMPDH)"/>
    <property type="match status" value="1"/>
</dbReference>
<proteinExistence type="inferred from homology"/>
<dbReference type="Pfam" id="PF03060">
    <property type="entry name" value="NMO"/>
    <property type="match status" value="1"/>
</dbReference>
<dbReference type="Proteomes" id="UP001596266">
    <property type="component" value="Unassembled WGS sequence"/>
</dbReference>
<keyword evidence="5" id="KW-0288">FMN</keyword>
<comment type="catalytic activity">
    <reaction evidence="9">
        <text>3 propionate 3-nitronate + 3 O2 + H2O = 3 3-oxopropanoate + 2 nitrate + nitrite + H2O2 + 3 H(+)</text>
        <dbReference type="Rhea" id="RHEA:57332"/>
        <dbReference type="ChEBI" id="CHEBI:15377"/>
        <dbReference type="ChEBI" id="CHEBI:15378"/>
        <dbReference type="ChEBI" id="CHEBI:15379"/>
        <dbReference type="ChEBI" id="CHEBI:16240"/>
        <dbReference type="ChEBI" id="CHEBI:16301"/>
        <dbReference type="ChEBI" id="CHEBI:17632"/>
        <dbReference type="ChEBI" id="CHEBI:33190"/>
        <dbReference type="ChEBI" id="CHEBI:136067"/>
    </reaction>
</comment>
<reference evidence="11" key="1">
    <citation type="journal article" date="2019" name="Int. J. Syst. Evol. Microbiol.">
        <title>The Global Catalogue of Microorganisms (GCM) 10K type strain sequencing project: providing services to taxonomists for standard genome sequencing and annotation.</title>
        <authorList>
            <consortium name="The Broad Institute Genomics Platform"/>
            <consortium name="The Broad Institute Genome Sequencing Center for Infectious Disease"/>
            <person name="Wu L."/>
            <person name="Ma J."/>
        </authorList>
    </citation>
    <scope>NUCLEOTIDE SEQUENCE [LARGE SCALE GENOMIC DNA]</scope>
    <source>
        <strain evidence="11">CGMCC 1.15277</strain>
    </source>
</reference>
<dbReference type="Gene3D" id="3.20.20.70">
    <property type="entry name" value="Aldolase class I"/>
    <property type="match status" value="1"/>
</dbReference>
<evidence type="ECO:0000313" key="11">
    <source>
        <dbReference type="Proteomes" id="UP001596266"/>
    </source>
</evidence>
<gene>
    <name evidence="10" type="ORF">ACFP57_06175</name>
</gene>
<evidence type="ECO:0000256" key="4">
    <source>
        <dbReference type="ARBA" id="ARBA00022630"/>
    </source>
</evidence>
<evidence type="ECO:0000256" key="9">
    <source>
        <dbReference type="ARBA" id="ARBA00049401"/>
    </source>
</evidence>
<dbReference type="EMBL" id="JBHSUA010000011">
    <property type="protein sequence ID" value="MFC6396572.1"/>
    <property type="molecule type" value="Genomic_DNA"/>
</dbReference>
<dbReference type="PROSITE" id="PS00912">
    <property type="entry name" value="DHODEHASE_2"/>
    <property type="match status" value="1"/>
</dbReference>